<protein>
    <submittedName>
        <fullName evidence="1">Putative glycosyl transferase</fullName>
        <ecNumber evidence="1">2.4.1.-</ecNumber>
    </submittedName>
</protein>
<dbReference type="Gene3D" id="3.90.550.10">
    <property type="entry name" value="Spore Coat Polysaccharide Biosynthesis Protein SpsA, Chain A"/>
    <property type="match status" value="1"/>
</dbReference>
<dbReference type="PANTHER" id="PTHR43685">
    <property type="entry name" value="GLYCOSYLTRANSFERASE"/>
    <property type="match status" value="1"/>
</dbReference>
<dbReference type="STRING" id="398580.Dshi_3045"/>
<dbReference type="OrthoDB" id="6116224at2"/>
<dbReference type="InterPro" id="IPR050834">
    <property type="entry name" value="Glycosyltransf_2"/>
</dbReference>
<dbReference type="HOGENOM" id="CLU_025996_3_2_5"/>
<name>A8LL29_DINSH</name>
<dbReference type="KEGG" id="dsh:Dshi_3045"/>
<dbReference type="AlphaFoldDB" id="A8LL29"/>
<organism evidence="1 2">
    <name type="scientific">Dinoroseobacter shibae (strain DSM 16493 / NCIMB 14021 / DFL 12)</name>
    <dbReference type="NCBI Taxonomy" id="398580"/>
    <lineage>
        <taxon>Bacteria</taxon>
        <taxon>Pseudomonadati</taxon>
        <taxon>Pseudomonadota</taxon>
        <taxon>Alphaproteobacteria</taxon>
        <taxon>Rhodobacterales</taxon>
        <taxon>Roseobacteraceae</taxon>
        <taxon>Dinoroseobacter</taxon>
    </lineage>
</organism>
<dbReference type="CDD" id="cd00761">
    <property type="entry name" value="Glyco_tranf_GTA_type"/>
    <property type="match status" value="1"/>
</dbReference>
<evidence type="ECO:0000313" key="1">
    <source>
        <dbReference type="EMBL" id="ABV94778.1"/>
    </source>
</evidence>
<accession>A8LL29</accession>
<sequence length="338" mass="36730">MSQSPSAPLPAEIRATRPLTVVVAACTRRRPKMLERLLGSYAALEVPENVTPIFLVVENDETARSTEVIAAFEDKLPGPLHAVLETVPGIPMARNRGLVEAAALGADLVLYVDDDETVAPDWLTEIVAAWRGGTAELIGGPVRLTEPQAPLSGPQKTVFDGMVKRFATKEARAVDRMKAGQADRVTVVTNNWLCDMRLVRDLGLRFDEALQFTGGSDTKFFRDARAKGVETGWAPAAIVYETVPPERLTLPYQYTRGRDQSATSFGQKVAEGKWASAATSILILLPLKALSLVLIALSLPVTRSYGLVSLFRQAGWIAGRLTRLFGRASKLYVKTTGN</sequence>
<dbReference type="RefSeq" id="WP_012179706.1">
    <property type="nucleotide sequence ID" value="NC_009952.1"/>
</dbReference>
<keyword evidence="1" id="KW-0808">Transferase</keyword>
<gene>
    <name evidence="1" type="ordered locus">Dshi_3045</name>
</gene>
<dbReference type="InterPro" id="IPR029044">
    <property type="entry name" value="Nucleotide-diphossugar_trans"/>
</dbReference>
<reference evidence="2" key="1">
    <citation type="journal article" date="2010" name="ISME J.">
        <title>The complete genome sequence of the algal symbiont Dinoroseobacter shibae: a hitchhiker's guide to life in the sea.</title>
        <authorList>
            <person name="Wagner-Dobler I."/>
            <person name="Ballhausen B."/>
            <person name="Berger M."/>
            <person name="Brinkhoff T."/>
            <person name="Buchholz I."/>
            <person name="Bunk B."/>
            <person name="Cypionka H."/>
            <person name="Daniel R."/>
            <person name="Drepper T."/>
            <person name="Gerdts G."/>
            <person name="Hahnke S."/>
            <person name="Han C."/>
            <person name="Jahn D."/>
            <person name="Kalhoefer D."/>
            <person name="Kiss H."/>
            <person name="Klenk H.P."/>
            <person name="Kyrpides N."/>
            <person name="Liebl W."/>
            <person name="Liesegang H."/>
            <person name="Meincke L."/>
            <person name="Pati A."/>
            <person name="Petersen J."/>
            <person name="Piekarski T."/>
            <person name="Pommerenke C."/>
            <person name="Pradella S."/>
            <person name="Pukall R."/>
            <person name="Rabus R."/>
            <person name="Stackebrandt E."/>
            <person name="Thole S."/>
            <person name="Thompson L."/>
            <person name="Tielen P."/>
            <person name="Tomasch J."/>
            <person name="von Jan M."/>
            <person name="Wanphrut N."/>
            <person name="Wichels A."/>
            <person name="Zech H."/>
            <person name="Simon M."/>
        </authorList>
    </citation>
    <scope>NUCLEOTIDE SEQUENCE [LARGE SCALE GENOMIC DNA]</scope>
    <source>
        <strain evidence="2">DSM 16493 / NCIMB 14021 / DFL 12</strain>
    </source>
</reference>
<dbReference type="PANTHER" id="PTHR43685:SF2">
    <property type="entry name" value="GLYCOSYLTRANSFERASE 2-LIKE DOMAIN-CONTAINING PROTEIN"/>
    <property type="match status" value="1"/>
</dbReference>
<dbReference type="EC" id="2.4.1.-" evidence="1"/>
<dbReference type="CAZy" id="GT2">
    <property type="family name" value="Glycosyltransferase Family 2"/>
</dbReference>
<dbReference type="EMBL" id="CP000830">
    <property type="protein sequence ID" value="ABV94778.1"/>
    <property type="molecule type" value="Genomic_DNA"/>
</dbReference>
<dbReference type="Pfam" id="PF13641">
    <property type="entry name" value="Glyco_tranf_2_3"/>
    <property type="match status" value="1"/>
</dbReference>
<keyword evidence="2" id="KW-1185">Reference proteome</keyword>
<evidence type="ECO:0000313" key="2">
    <source>
        <dbReference type="Proteomes" id="UP000006833"/>
    </source>
</evidence>
<dbReference type="GO" id="GO:0016757">
    <property type="term" value="F:glycosyltransferase activity"/>
    <property type="evidence" value="ECO:0007669"/>
    <property type="project" value="UniProtKB-KW"/>
</dbReference>
<dbReference type="Proteomes" id="UP000006833">
    <property type="component" value="Chromosome"/>
</dbReference>
<dbReference type="SUPFAM" id="SSF53448">
    <property type="entry name" value="Nucleotide-diphospho-sugar transferases"/>
    <property type="match status" value="1"/>
</dbReference>
<dbReference type="eggNOG" id="COG1215">
    <property type="taxonomic scope" value="Bacteria"/>
</dbReference>
<keyword evidence="1" id="KW-0328">Glycosyltransferase</keyword>
<proteinExistence type="predicted"/>